<evidence type="ECO:0000256" key="5">
    <source>
        <dbReference type="SAM" id="SignalP"/>
    </source>
</evidence>
<accession>A0AAE4Z591</accession>
<comment type="caution">
    <text evidence="7">The sequence shown here is derived from an EMBL/GenBank/DDBJ whole genome shotgun (WGS) entry which is preliminary data.</text>
</comment>
<dbReference type="InterPro" id="IPR000064">
    <property type="entry name" value="NLP_P60_dom"/>
</dbReference>
<protein>
    <submittedName>
        <fullName evidence="7">C40 family peptidase</fullName>
    </submittedName>
</protein>
<evidence type="ECO:0000256" key="1">
    <source>
        <dbReference type="ARBA" id="ARBA00007074"/>
    </source>
</evidence>
<evidence type="ECO:0000256" key="3">
    <source>
        <dbReference type="ARBA" id="ARBA00022801"/>
    </source>
</evidence>
<dbReference type="PROSITE" id="PS51935">
    <property type="entry name" value="NLPC_P60"/>
    <property type="match status" value="1"/>
</dbReference>
<evidence type="ECO:0000256" key="2">
    <source>
        <dbReference type="ARBA" id="ARBA00022670"/>
    </source>
</evidence>
<dbReference type="SUPFAM" id="SSF56925">
    <property type="entry name" value="OMPA-like"/>
    <property type="match status" value="1"/>
</dbReference>
<organism evidence="7 8">
    <name type="scientific">Candidatus Kutchimonas denitrificans</name>
    <dbReference type="NCBI Taxonomy" id="3056748"/>
    <lineage>
        <taxon>Bacteria</taxon>
        <taxon>Pseudomonadati</taxon>
        <taxon>Gemmatimonadota</taxon>
        <taxon>Gemmatimonadia</taxon>
        <taxon>Candidatus Palauibacterales</taxon>
        <taxon>Candidatus Palauibacteraceae</taxon>
        <taxon>Candidatus Kutchimonas</taxon>
    </lineage>
</organism>
<dbReference type="Proteomes" id="UP000702544">
    <property type="component" value="Unassembled WGS sequence"/>
</dbReference>
<keyword evidence="2" id="KW-0645">Protease</keyword>
<comment type="similarity">
    <text evidence="1">Belongs to the peptidase C40 family.</text>
</comment>
<evidence type="ECO:0000313" key="7">
    <source>
        <dbReference type="EMBL" id="NIR73579.1"/>
    </source>
</evidence>
<dbReference type="GO" id="GO:0008234">
    <property type="term" value="F:cysteine-type peptidase activity"/>
    <property type="evidence" value="ECO:0007669"/>
    <property type="project" value="UniProtKB-KW"/>
</dbReference>
<evidence type="ECO:0000256" key="4">
    <source>
        <dbReference type="ARBA" id="ARBA00022807"/>
    </source>
</evidence>
<dbReference type="PANTHER" id="PTHR47053">
    <property type="entry name" value="MUREIN DD-ENDOPEPTIDASE MEPH-RELATED"/>
    <property type="match status" value="1"/>
</dbReference>
<name>A0AAE4Z591_9BACT</name>
<keyword evidence="5" id="KW-0732">Signal</keyword>
<proteinExistence type="inferred from homology"/>
<feature type="chain" id="PRO_5041976097" evidence="5">
    <location>
        <begin position="21"/>
        <end position="344"/>
    </location>
</feature>
<dbReference type="Pfam" id="PF00877">
    <property type="entry name" value="NLPC_P60"/>
    <property type="match status" value="1"/>
</dbReference>
<dbReference type="Gene3D" id="3.90.1720.10">
    <property type="entry name" value="endopeptidase domain like (from Nostoc punctiforme)"/>
    <property type="match status" value="1"/>
</dbReference>
<reference evidence="7 8" key="1">
    <citation type="submission" date="2020-01" db="EMBL/GenBank/DDBJ databases">
        <title>Genomes assembled from Gulf of Kutch pelagic sediment metagenomes.</title>
        <authorList>
            <person name="Chandrashekar M."/>
            <person name="Mahajan M.S."/>
            <person name="Dave K.J."/>
            <person name="Vatsa P."/>
            <person name="Nathani N.M."/>
        </authorList>
    </citation>
    <scope>NUCLEOTIDE SEQUENCE [LARGE SCALE GENOMIC DNA]</scope>
    <source>
        <strain evidence="7">KS3-K002</strain>
    </source>
</reference>
<gene>
    <name evidence="7" type="ORF">GWO12_00460</name>
</gene>
<evidence type="ECO:0000259" key="6">
    <source>
        <dbReference type="PROSITE" id="PS51935"/>
    </source>
</evidence>
<dbReference type="PANTHER" id="PTHR47053:SF1">
    <property type="entry name" value="MUREIN DD-ENDOPEPTIDASE MEPH-RELATED"/>
    <property type="match status" value="1"/>
</dbReference>
<dbReference type="AlphaFoldDB" id="A0AAE4Z591"/>
<keyword evidence="4" id="KW-0788">Thiol protease</keyword>
<dbReference type="EMBL" id="JAACAK010000002">
    <property type="protein sequence ID" value="NIR73579.1"/>
    <property type="molecule type" value="Genomic_DNA"/>
</dbReference>
<dbReference type="InterPro" id="IPR038765">
    <property type="entry name" value="Papain-like_cys_pep_sf"/>
</dbReference>
<dbReference type="GO" id="GO:0006508">
    <property type="term" value="P:proteolysis"/>
    <property type="evidence" value="ECO:0007669"/>
    <property type="project" value="UniProtKB-KW"/>
</dbReference>
<keyword evidence="3" id="KW-0378">Hydrolase</keyword>
<sequence length="344" mass="36527">MGREGARRIFIALICCVVPAAVLPGTTSGQRAVDLQVGTWAVSGPNLTLFSATYRRHVTGPLDFSLTGVGLIGSGPSHNSLVGVGPGIGVRGSGKITPYAGAGVALAVRAEGSPDVAAVWDVGAGVEFNPFSWFGIAVEVSRYVEDDGFRGFWNLREDDRRGWALSGRLTFRWGGGAGAPARTGAPRRTRPVEMADPLPISEGPAEPLDATSAALAYDIVDTAIEVMGEPYRWGGTSTDEGFDCSGLIWYAYRAHGVDVPRVSRDQARAGRPVPRSIDALVPGDVLLFADGGTAVTHVGLYIGNSRFIHATASGGVRVSSLSADDTVYDRWWFQRWVGARRLLR</sequence>
<feature type="domain" description="NlpC/P60" evidence="6">
    <location>
        <begin position="213"/>
        <end position="343"/>
    </location>
</feature>
<dbReference type="InterPro" id="IPR051202">
    <property type="entry name" value="Peptidase_C40"/>
</dbReference>
<dbReference type="InterPro" id="IPR011250">
    <property type="entry name" value="OMP/PagP_B-barrel"/>
</dbReference>
<feature type="signal peptide" evidence="5">
    <location>
        <begin position="1"/>
        <end position="20"/>
    </location>
</feature>
<evidence type="ECO:0000313" key="8">
    <source>
        <dbReference type="Proteomes" id="UP000702544"/>
    </source>
</evidence>
<dbReference type="SUPFAM" id="SSF54001">
    <property type="entry name" value="Cysteine proteinases"/>
    <property type="match status" value="1"/>
</dbReference>